<name>A0A930VL89_9ACTN</name>
<dbReference type="Proteomes" id="UP000660668">
    <property type="component" value="Unassembled WGS sequence"/>
</dbReference>
<evidence type="ECO:0000256" key="1">
    <source>
        <dbReference type="SAM" id="Phobius"/>
    </source>
</evidence>
<feature type="transmembrane region" description="Helical" evidence="1">
    <location>
        <begin position="7"/>
        <end position="24"/>
    </location>
</feature>
<accession>A0A930VL89</accession>
<evidence type="ECO:0000313" key="2">
    <source>
        <dbReference type="EMBL" id="MBF4769584.1"/>
    </source>
</evidence>
<keyword evidence="3" id="KW-1185">Reference proteome</keyword>
<organism evidence="2 3">
    <name type="scientific">Nocardioides agariphilus</name>
    <dbReference type="NCBI Taxonomy" id="433664"/>
    <lineage>
        <taxon>Bacteria</taxon>
        <taxon>Bacillati</taxon>
        <taxon>Actinomycetota</taxon>
        <taxon>Actinomycetes</taxon>
        <taxon>Propionibacteriales</taxon>
        <taxon>Nocardioidaceae</taxon>
        <taxon>Nocardioides</taxon>
    </lineage>
</organism>
<keyword evidence="1" id="KW-0472">Membrane</keyword>
<dbReference type="EMBL" id="JADKPO010000028">
    <property type="protein sequence ID" value="MBF4769584.1"/>
    <property type="molecule type" value="Genomic_DNA"/>
</dbReference>
<proteinExistence type="predicted"/>
<evidence type="ECO:0000313" key="3">
    <source>
        <dbReference type="Proteomes" id="UP000660668"/>
    </source>
</evidence>
<dbReference type="AlphaFoldDB" id="A0A930VL89"/>
<feature type="transmembrane region" description="Helical" evidence="1">
    <location>
        <begin position="30"/>
        <end position="48"/>
    </location>
</feature>
<sequence length="50" mass="5711">MKPWQIRAIGVIVLVGLLLTLRGFGPWETLIWFFLLALVLKAPIPPSLRR</sequence>
<dbReference type="RefSeq" id="WP_194697733.1">
    <property type="nucleotide sequence ID" value="NZ_JADKPO010000028.1"/>
</dbReference>
<keyword evidence="1" id="KW-0812">Transmembrane</keyword>
<reference evidence="2" key="1">
    <citation type="submission" date="2020-11" db="EMBL/GenBank/DDBJ databases">
        <title>Nocardioides cynanchi sp. nov., isolated from soil of rhizosphere of Cynanchum wilfordii.</title>
        <authorList>
            <person name="Lee J.-S."/>
            <person name="Suh M.K."/>
            <person name="Kim J.-S."/>
        </authorList>
    </citation>
    <scope>NUCLEOTIDE SEQUENCE</scope>
    <source>
        <strain evidence="2">KCTC 19276</strain>
    </source>
</reference>
<gene>
    <name evidence="2" type="ORF">ISU10_17595</name>
</gene>
<comment type="caution">
    <text evidence="2">The sequence shown here is derived from an EMBL/GenBank/DDBJ whole genome shotgun (WGS) entry which is preliminary data.</text>
</comment>
<keyword evidence="1" id="KW-1133">Transmembrane helix</keyword>
<protein>
    <submittedName>
        <fullName evidence="2">Uncharacterized protein</fullName>
    </submittedName>
</protein>